<evidence type="ECO:0000259" key="4">
    <source>
        <dbReference type="PROSITE" id="PS50949"/>
    </source>
</evidence>
<evidence type="ECO:0000313" key="5">
    <source>
        <dbReference type="EMBL" id="MFC3142820.1"/>
    </source>
</evidence>
<dbReference type="Pfam" id="PF00392">
    <property type="entry name" value="GntR"/>
    <property type="match status" value="1"/>
</dbReference>
<gene>
    <name evidence="5" type="ORF">ACFOGP_08875</name>
</gene>
<dbReference type="InterPro" id="IPR036390">
    <property type="entry name" value="WH_DNA-bd_sf"/>
</dbReference>
<dbReference type="SMART" id="SM00345">
    <property type="entry name" value="HTH_GNTR"/>
    <property type="match status" value="1"/>
</dbReference>
<dbReference type="Gene3D" id="1.20.120.530">
    <property type="entry name" value="GntR ligand-binding domain-like"/>
    <property type="match status" value="1"/>
</dbReference>
<dbReference type="InterPro" id="IPR008920">
    <property type="entry name" value="TF_FadR/GntR_C"/>
</dbReference>
<dbReference type="InterPro" id="IPR000524">
    <property type="entry name" value="Tscrpt_reg_HTH_GntR"/>
</dbReference>
<evidence type="ECO:0000256" key="3">
    <source>
        <dbReference type="ARBA" id="ARBA00023163"/>
    </source>
</evidence>
<dbReference type="PANTHER" id="PTHR43537:SF49">
    <property type="entry name" value="TRANSCRIPTIONAL REGULATORY PROTEIN"/>
    <property type="match status" value="1"/>
</dbReference>
<feature type="domain" description="HTH gntR-type" evidence="4">
    <location>
        <begin position="7"/>
        <end position="74"/>
    </location>
</feature>
<protein>
    <submittedName>
        <fullName evidence="5">GntR family transcriptional regulator</fullName>
    </submittedName>
</protein>
<accession>A0ABV7GS26</accession>
<dbReference type="PANTHER" id="PTHR43537">
    <property type="entry name" value="TRANSCRIPTIONAL REGULATOR, GNTR FAMILY"/>
    <property type="match status" value="1"/>
</dbReference>
<dbReference type="Proteomes" id="UP001595632">
    <property type="component" value="Unassembled WGS sequence"/>
</dbReference>
<evidence type="ECO:0000313" key="6">
    <source>
        <dbReference type="Proteomes" id="UP001595632"/>
    </source>
</evidence>
<reference evidence="6" key="1">
    <citation type="journal article" date="2019" name="Int. J. Syst. Evol. Microbiol.">
        <title>The Global Catalogue of Microorganisms (GCM) 10K type strain sequencing project: providing services to taxonomists for standard genome sequencing and annotation.</title>
        <authorList>
            <consortium name="The Broad Institute Genomics Platform"/>
            <consortium name="The Broad Institute Genome Sequencing Center for Infectious Disease"/>
            <person name="Wu L."/>
            <person name="Ma J."/>
        </authorList>
    </citation>
    <scope>NUCLEOTIDE SEQUENCE [LARGE SCALE GENOMIC DNA]</scope>
    <source>
        <strain evidence="6">KCTC 52366</strain>
    </source>
</reference>
<keyword evidence="3" id="KW-0804">Transcription</keyword>
<comment type="caution">
    <text evidence="5">The sequence shown here is derived from an EMBL/GenBank/DDBJ whole genome shotgun (WGS) entry which is preliminary data.</text>
</comment>
<evidence type="ECO:0000256" key="2">
    <source>
        <dbReference type="ARBA" id="ARBA00023125"/>
    </source>
</evidence>
<organism evidence="5 6">
    <name type="scientific">Psychromarinibacter halotolerans</name>
    <dbReference type="NCBI Taxonomy" id="1775175"/>
    <lineage>
        <taxon>Bacteria</taxon>
        <taxon>Pseudomonadati</taxon>
        <taxon>Pseudomonadota</taxon>
        <taxon>Alphaproteobacteria</taxon>
        <taxon>Rhodobacterales</taxon>
        <taxon>Paracoccaceae</taxon>
        <taxon>Psychromarinibacter</taxon>
    </lineage>
</organism>
<keyword evidence="2" id="KW-0238">DNA-binding</keyword>
<sequence>MPPKKEKTATELIRSTLAEQIVRGEIAPGVILEEASLARRFSVSRTPVREAIRQLEAIGFVVARPHRGAVVPQFTPERLTEMFDVMAELEAMCARLAATASSPEAKDRLVNACEVCRKAADDGDIELYRETNDLFHDAIYAASGNGFLAEVTVGVRNRLAPFRRAQFGHSGRIVQSIEEHALITEAIVNGEAEVAAQRAADHLRVVRKSVGAVAPLLQSPEG</sequence>
<keyword evidence="1" id="KW-0805">Transcription regulation</keyword>
<dbReference type="PROSITE" id="PS50949">
    <property type="entry name" value="HTH_GNTR"/>
    <property type="match status" value="1"/>
</dbReference>
<keyword evidence="6" id="KW-1185">Reference proteome</keyword>
<dbReference type="SMART" id="SM00895">
    <property type="entry name" value="FCD"/>
    <property type="match status" value="1"/>
</dbReference>
<dbReference type="CDD" id="cd07377">
    <property type="entry name" value="WHTH_GntR"/>
    <property type="match status" value="1"/>
</dbReference>
<dbReference type="EMBL" id="JBHRTB010000010">
    <property type="protein sequence ID" value="MFC3142820.1"/>
    <property type="molecule type" value="Genomic_DNA"/>
</dbReference>
<dbReference type="SUPFAM" id="SSF48008">
    <property type="entry name" value="GntR ligand-binding domain-like"/>
    <property type="match status" value="1"/>
</dbReference>
<evidence type="ECO:0000256" key="1">
    <source>
        <dbReference type="ARBA" id="ARBA00023015"/>
    </source>
</evidence>
<dbReference type="PRINTS" id="PR00035">
    <property type="entry name" value="HTHGNTR"/>
</dbReference>
<dbReference type="RefSeq" id="WP_275633604.1">
    <property type="nucleotide sequence ID" value="NZ_JARGYD010000005.1"/>
</dbReference>
<dbReference type="Pfam" id="PF07729">
    <property type="entry name" value="FCD"/>
    <property type="match status" value="1"/>
</dbReference>
<name>A0ABV7GS26_9RHOB</name>
<proteinExistence type="predicted"/>
<dbReference type="InterPro" id="IPR036388">
    <property type="entry name" value="WH-like_DNA-bd_sf"/>
</dbReference>
<dbReference type="SUPFAM" id="SSF46785">
    <property type="entry name" value="Winged helix' DNA-binding domain"/>
    <property type="match status" value="1"/>
</dbReference>
<dbReference type="InterPro" id="IPR011711">
    <property type="entry name" value="GntR_C"/>
</dbReference>
<dbReference type="Gene3D" id="1.10.10.10">
    <property type="entry name" value="Winged helix-like DNA-binding domain superfamily/Winged helix DNA-binding domain"/>
    <property type="match status" value="1"/>
</dbReference>